<comment type="caution">
    <text evidence="2">The sequence shown here is derived from an EMBL/GenBank/DDBJ whole genome shotgun (WGS) entry which is preliminary data.</text>
</comment>
<feature type="region of interest" description="Disordered" evidence="1">
    <location>
        <begin position="73"/>
        <end position="129"/>
    </location>
</feature>
<gene>
    <name evidence="2" type="ORF">CEPIT_LOCUS20059</name>
</gene>
<accession>A0AAV0E3I5</accession>
<evidence type="ECO:0000313" key="2">
    <source>
        <dbReference type="EMBL" id="CAH9112799.1"/>
    </source>
</evidence>
<dbReference type="AlphaFoldDB" id="A0AAV0E3I5"/>
<feature type="compositionally biased region" description="Low complexity" evidence="1">
    <location>
        <begin position="103"/>
        <end position="129"/>
    </location>
</feature>
<feature type="compositionally biased region" description="Low complexity" evidence="1">
    <location>
        <begin position="73"/>
        <end position="88"/>
    </location>
</feature>
<organism evidence="2 3">
    <name type="scientific">Cuscuta epithymum</name>
    <dbReference type="NCBI Taxonomy" id="186058"/>
    <lineage>
        <taxon>Eukaryota</taxon>
        <taxon>Viridiplantae</taxon>
        <taxon>Streptophyta</taxon>
        <taxon>Embryophyta</taxon>
        <taxon>Tracheophyta</taxon>
        <taxon>Spermatophyta</taxon>
        <taxon>Magnoliopsida</taxon>
        <taxon>eudicotyledons</taxon>
        <taxon>Gunneridae</taxon>
        <taxon>Pentapetalae</taxon>
        <taxon>asterids</taxon>
        <taxon>lamiids</taxon>
        <taxon>Solanales</taxon>
        <taxon>Convolvulaceae</taxon>
        <taxon>Cuscuteae</taxon>
        <taxon>Cuscuta</taxon>
        <taxon>Cuscuta subgen. Cuscuta</taxon>
    </lineage>
</organism>
<feature type="compositionally biased region" description="Basic residues" evidence="1">
    <location>
        <begin position="89"/>
        <end position="102"/>
    </location>
</feature>
<sequence length="129" mass="14176">MPRFLMRICYNTHFMAWDLGNESLVGPLTLFPEGLTFDKLCTKLVHQEAHLQYQQSLESTVGVPAFSANTAAGAAPAASNAAGQQQPHRGGRGGHRGGRGRGRYQQQQLSYGQQAQAYGQQPQYYVPRP</sequence>
<proteinExistence type="predicted"/>
<feature type="non-terminal residue" evidence="2">
    <location>
        <position position="129"/>
    </location>
</feature>
<keyword evidence="3" id="KW-1185">Reference proteome</keyword>
<reference evidence="2" key="1">
    <citation type="submission" date="2022-07" db="EMBL/GenBank/DDBJ databases">
        <authorList>
            <person name="Macas J."/>
            <person name="Novak P."/>
            <person name="Neumann P."/>
        </authorList>
    </citation>
    <scope>NUCLEOTIDE SEQUENCE</scope>
</reference>
<name>A0AAV0E3I5_9ASTE</name>
<protein>
    <submittedName>
        <fullName evidence="2">Uncharacterized protein</fullName>
    </submittedName>
</protein>
<evidence type="ECO:0000256" key="1">
    <source>
        <dbReference type="SAM" id="MobiDB-lite"/>
    </source>
</evidence>
<evidence type="ECO:0000313" key="3">
    <source>
        <dbReference type="Proteomes" id="UP001152523"/>
    </source>
</evidence>
<dbReference type="Proteomes" id="UP001152523">
    <property type="component" value="Unassembled WGS sequence"/>
</dbReference>
<dbReference type="EMBL" id="CAMAPF010000201">
    <property type="protein sequence ID" value="CAH9112799.1"/>
    <property type="molecule type" value="Genomic_DNA"/>
</dbReference>